<evidence type="ECO:0000313" key="3">
    <source>
        <dbReference type="WormBase" id="F43E12.1"/>
    </source>
</evidence>
<dbReference type="AGR" id="WB:WBGene00044577"/>
<protein>
    <submittedName>
        <fullName evidence="1">Ovule protein</fullName>
    </submittedName>
</protein>
<evidence type="ECO:0000313" key="2">
    <source>
        <dbReference type="Proteomes" id="UP000001940"/>
    </source>
</evidence>
<organism evidence="1 2">
    <name type="scientific">Caenorhabditis elegans</name>
    <dbReference type="NCBI Taxonomy" id="6239"/>
    <lineage>
        <taxon>Eukaryota</taxon>
        <taxon>Metazoa</taxon>
        <taxon>Ecdysozoa</taxon>
        <taxon>Nematoda</taxon>
        <taxon>Chromadorea</taxon>
        <taxon>Rhabditida</taxon>
        <taxon>Rhabditina</taxon>
        <taxon>Rhabditomorpha</taxon>
        <taxon>Rhabditoidea</taxon>
        <taxon>Rhabditidae</taxon>
        <taxon>Peloderinae</taxon>
        <taxon>Caenorhabditis</taxon>
    </lineage>
</organism>
<sequence length="84" mass="9352">MLSAVGFLTNNAPSPLLDIEMELLASTVTSEEKISNQKPTKEDFTMLIYIVQELIARAKKIIECGSLVICTKQTVRVSQEHPVF</sequence>
<evidence type="ECO:0000313" key="1">
    <source>
        <dbReference type="EMBL" id="CCD68013.2"/>
    </source>
</evidence>
<gene>
    <name evidence="1" type="ORF">CELE_F43E12.1</name>
    <name evidence="1 3" type="ORF">F43E12.1</name>
</gene>
<proteinExistence type="predicted"/>
<dbReference type="HOGENOM" id="CLU_1670938_0_0_1"/>
<dbReference type="STRING" id="6239.F43E12.1.1"/>
<dbReference type="EMBL" id="BX284606">
    <property type="protein sequence ID" value="CCD68013.2"/>
    <property type="molecule type" value="Genomic_DNA"/>
</dbReference>
<dbReference type="WormBase" id="F43E12.1">
    <property type="protein sequence ID" value="CE53412"/>
    <property type="gene ID" value="WBGene00044577"/>
</dbReference>
<reference evidence="1 2" key="1">
    <citation type="journal article" date="1998" name="Science">
        <title>Genome sequence of the nematode C. elegans: a platform for investigating biology.</title>
        <authorList>
            <consortium name="The C. elegans sequencing consortium"/>
            <person name="Sulson J.E."/>
            <person name="Waterston R."/>
        </authorList>
    </citation>
    <scope>NUCLEOTIDE SEQUENCE [LARGE SCALE GENOMIC DNA]</scope>
    <source>
        <strain evidence="1 2">Bristol N2</strain>
    </source>
</reference>
<dbReference type="PaxDb" id="6239-F43E12.1"/>
<dbReference type="UCSC" id="F43E12.1">
    <property type="organism name" value="c. elegans"/>
</dbReference>
<keyword evidence="2" id="KW-1185">Reference proteome</keyword>
<dbReference type="InParanoid" id="Q4PIT6"/>
<dbReference type="SMR" id="Q4PIT6"/>
<dbReference type="AlphaFoldDB" id="Q4PIT6"/>
<dbReference type="Proteomes" id="UP000001940">
    <property type="component" value="Chromosome X"/>
</dbReference>
<accession>Q4PIT6</accession>
<name>Q4PIT6_CAEEL</name>